<keyword evidence="2" id="KW-1133">Transmembrane helix</keyword>
<gene>
    <name evidence="3" type="ORF">Pla8534_32720</name>
</gene>
<evidence type="ECO:0000256" key="2">
    <source>
        <dbReference type="SAM" id="Phobius"/>
    </source>
</evidence>
<feature type="region of interest" description="Disordered" evidence="1">
    <location>
        <begin position="434"/>
        <end position="508"/>
    </location>
</feature>
<evidence type="ECO:0000313" key="3">
    <source>
        <dbReference type="EMBL" id="QDU95457.1"/>
    </source>
</evidence>
<dbReference type="EMBL" id="CP036433">
    <property type="protein sequence ID" value="QDU95457.1"/>
    <property type="molecule type" value="Genomic_DNA"/>
</dbReference>
<feature type="region of interest" description="Disordered" evidence="1">
    <location>
        <begin position="311"/>
        <end position="349"/>
    </location>
</feature>
<dbReference type="AlphaFoldDB" id="A0A518DUE2"/>
<feature type="compositionally biased region" description="Acidic residues" evidence="1">
    <location>
        <begin position="407"/>
        <end position="416"/>
    </location>
</feature>
<protein>
    <submittedName>
        <fullName evidence="3">Uncharacterized protein</fullName>
    </submittedName>
</protein>
<feature type="compositionally biased region" description="Low complexity" evidence="1">
    <location>
        <begin position="447"/>
        <end position="466"/>
    </location>
</feature>
<organism evidence="3 4">
    <name type="scientific">Lignipirellula cremea</name>
    <dbReference type="NCBI Taxonomy" id="2528010"/>
    <lineage>
        <taxon>Bacteria</taxon>
        <taxon>Pseudomonadati</taxon>
        <taxon>Planctomycetota</taxon>
        <taxon>Planctomycetia</taxon>
        <taxon>Pirellulales</taxon>
        <taxon>Pirellulaceae</taxon>
        <taxon>Lignipirellula</taxon>
    </lineage>
</organism>
<keyword evidence="4" id="KW-1185">Reference proteome</keyword>
<keyword evidence="2" id="KW-0812">Transmembrane</keyword>
<dbReference type="KEGG" id="lcre:Pla8534_32720"/>
<proteinExistence type="predicted"/>
<keyword evidence="2" id="KW-0472">Membrane</keyword>
<feature type="transmembrane region" description="Helical" evidence="2">
    <location>
        <begin position="516"/>
        <end position="537"/>
    </location>
</feature>
<feature type="region of interest" description="Disordered" evidence="1">
    <location>
        <begin position="386"/>
        <end position="419"/>
    </location>
</feature>
<feature type="compositionally biased region" description="Low complexity" evidence="1">
    <location>
        <begin position="397"/>
        <end position="406"/>
    </location>
</feature>
<sequence>MSVTSHNLFDSLCETGVISPEAIAPFQNRKPSAQQPATVDSLLGELLNADLLTEFQADAIRQGNCDALIVGDFLIQAPLAAPAESPGALYPAAGRLFQAVHRSTGQLFPLFVCAPHRQVCQEAPPQHPHLVAWQECRRAPHAVYWVLSEADTQGDDLFTVVHQYGPIPLEEALRAAHETALGLECLAGSGWSLQAFDASHLILDPQGVTRVVAAACYANDSPVSASRCIRSLGRVLRFLLTGVECPAETCQTPQDCPESVAQFLQRLTAESPVYHAFPPIIAQLAHFLAGGEDLADPPNVELVDSAVAKTDEAPLVTPPENEVEASSSVGSEMDELPPAPSETLSTSTAETSIPENVIAESSSAAPHTTEIADEETPCQTLPADAVTSDAASQDVLPESTAPTETAESADADEESTAEPPAALTIQAIAADCESAEAGPTTESEVCSPASASDEAAQSSEPSEALSRPTPAAANRPTVSAEANAPEEPVLARIATPEPTAAREQPETAESLLQNKWTMVGGASVAVLLLVALLVMLFGR</sequence>
<name>A0A518DUE2_9BACT</name>
<reference evidence="3 4" key="1">
    <citation type="submission" date="2019-02" db="EMBL/GenBank/DDBJ databases">
        <title>Deep-cultivation of Planctomycetes and their phenomic and genomic characterization uncovers novel biology.</title>
        <authorList>
            <person name="Wiegand S."/>
            <person name="Jogler M."/>
            <person name="Boedeker C."/>
            <person name="Pinto D."/>
            <person name="Vollmers J."/>
            <person name="Rivas-Marin E."/>
            <person name="Kohn T."/>
            <person name="Peeters S.H."/>
            <person name="Heuer A."/>
            <person name="Rast P."/>
            <person name="Oberbeckmann S."/>
            <person name="Bunk B."/>
            <person name="Jeske O."/>
            <person name="Meyerdierks A."/>
            <person name="Storesund J.E."/>
            <person name="Kallscheuer N."/>
            <person name="Luecker S."/>
            <person name="Lage O.M."/>
            <person name="Pohl T."/>
            <person name="Merkel B.J."/>
            <person name="Hornburger P."/>
            <person name="Mueller R.-W."/>
            <person name="Bruemmer F."/>
            <person name="Labrenz M."/>
            <person name="Spormann A.M."/>
            <person name="Op den Camp H."/>
            <person name="Overmann J."/>
            <person name="Amann R."/>
            <person name="Jetten M.S.M."/>
            <person name="Mascher T."/>
            <person name="Medema M.H."/>
            <person name="Devos D.P."/>
            <person name="Kaster A.-K."/>
            <person name="Ovreas L."/>
            <person name="Rohde M."/>
            <person name="Galperin M.Y."/>
            <person name="Jogler C."/>
        </authorList>
    </citation>
    <scope>NUCLEOTIDE SEQUENCE [LARGE SCALE GENOMIC DNA]</scope>
    <source>
        <strain evidence="3 4">Pla85_3_4</strain>
    </source>
</reference>
<evidence type="ECO:0000313" key="4">
    <source>
        <dbReference type="Proteomes" id="UP000317648"/>
    </source>
</evidence>
<accession>A0A518DUE2</accession>
<dbReference type="SUPFAM" id="SSF56112">
    <property type="entry name" value="Protein kinase-like (PK-like)"/>
    <property type="match status" value="1"/>
</dbReference>
<dbReference type="InterPro" id="IPR011009">
    <property type="entry name" value="Kinase-like_dom_sf"/>
</dbReference>
<dbReference type="RefSeq" id="WP_145054195.1">
    <property type="nucleotide sequence ID" value="NZ_CP036433.1"/>
</dbReference>
<evidence type="ECO:0000256" key="1">
    <source>
        <dbReference type="SAM" id="MobiDB-lite"/>
    </source>
</evidence>
<dbReference type="Proteomes" id="UP000317648">
    <property type="component" value="Chromosome"/>
</dbReference>